<proteinExistence type="predicted"/>
<reference evidence="1" key="1">
    <citation type="submission" date="2019-05" db="EMBL/GenBank/DDBJ databases">
        <title>Another draft genome of Portunus trituberculatus and its Hox gene families provides insights of decapod evolution.</title>
        <authorList>
            <person name="Jeong J.-H."/>
            <person name="Song I."/>
            <person name="Kim S."/>
            <person name="Choi T."/>
            <person name="Kim D."/>
            <person name="Ryu S."/>
            <person name="Kim W."/>
        </authorList>
    </citation>
    <scope>NUCLEOTIDE SEQUENCE [LARGE SCALE GENOMIC DNA]</scope>
    <source>
        <tissue evidence="1">Muscle</tissue>
    </source>
</reference>
<comment type="caution">
    <text evidence="1">The sequence shown here is derived from an EMBL/GenBank/DDBJ whole genome shotgun (WGS) entry which is preliminary data.</text>
</comment>
<name>A0A5B7IUS6_PORTR</name>
<gene>
    <name evidence="1" type="ORF">E2C01_080724</name>
</gene>
<organism evidence="1 2">
    <name type="scientific">Portunus trituberculatus</name>
    <name type="common">Swimming crab</name>
    <name type="synonym">Neptunus trituberculatus</name>
    <dbReference type="NCBI Taxonomy" id="210409"/>
    <lineage>
        <taxon>Eukaryota</taxon>
        <taxon>Metazoa</taxon>
        <taxon>Ecdysozoa</taxon>
        <taxon>Arthropoda</taxon>
        <taxon>Crustacea</taxon>
        <taxon>Multicrustacea</taxon>
        <taxon>Malacostraca</taxon>
        <taxon>Eumalacostraca</taxon>
        <taxon>Eucarida</taxon>
        <taxon>Decapoda</taxon>
        <taxon>Pleocyemata</taxon>
        <taxon>Brachyura</taxon>
        <taxon>Eubrachyura</taxon>
        <taxon>Portunoidea</taxon>
        <taxon>Portunidae</taxon>
        <taxon>Portuninae</taxon>
        <taxon>Portunus</taxon>
    </lineage>
</organism>
<dbReference type="EMBL" id="VSRR010069990">
    <property type="protein sequence ID" value="MPC85919.1"/>
    <property type="molecule type" value="Genomic_DNA"/>
</dbReference>
<protein>
    <submittedName>
        <fullName evidence="1">Uncharacterized protein</fullName>
    </submittedName>
</protein>
<dbReference type="AlphaFoldDB" id="A0A5B7IUS6"/>
<dbReference type="Pfam" id="PF26399">
    <property type="entry name" value="PRM_STIL"/>
    <property type="match status" value="1"/>
</dbReference>
<keyword evidence="2" id="KW-1185">Reference proteome</keyword>
<dbReference type="Proteomes" id="UP000324222">
    <property type="component" value="Unassembled WGS sequence"/>
</dbReference>
<sequence length="81" mass="8898">MPRLQIASLLNTWLLTSTFKKKSGVADTCTSPRLPPSPHPPHPLLVLTTASGHGPSKRIISQKSEGFSPSLLCFTRMNRIF</sequence>
<evidence type="ECO:0000313" key="2">
    <source>
        <dbReference type="Proteomes" id="UP000324222"/>
    </source>
</evidence>
<dbReference type="InterPro" id="IPR058559">
    <property type="entry name" value="PRM_STIL"/>
</dbReference>
<evidence type="ECO:0000313" key="1">
    <source>
        <dbReference type="EMBL" id="MPC85919.1"/>
    </source>
</evidence>
<accession>A0A5B7IUS6</accession>